<dbReference type="EMBL" id="JASAOG010000117">
    <property type="protein sequence ID" value="KAK0050152.1"/>
    <property type="molecule type" value="Genomic_DNA"/>
</dbReference>
<feature type="chain" id="PRO_5041992715" evidence="3">
    <location>
        <begin position="23"/>
        <end position="413"/>
    </location>
</feature>
<keyword evidence="3" id="KW-0732">Signal</keyword>
<evidence type="ECO:0000256" key="3">
    <source>
        <dbReference type="SAM" id="SignalP"/>
    </source>
</evidence>
<evidence type="ECO:0000256" key="1">
    <source>
        <dbReference type="SAM" id="MobiDB-lite"/>
    </source>
</evidence>
<dbReference type="AlphaFoldDB" id="A0AAD8B9K9"/>
<proteinExistence type="predicted"/>
<evidence type="ECO:0000259" key="4">
    <source>
        <dbReference type="SMART" id="SM00060"/>
    </source>
</evidence>
<reference evidence="5" key="2">
    <citation type="submission" date="2023-04" db="EMBL/GenBank/DDBJ databases">
        <authorList>
            <person name="Bu L."/>
            <person name="Lu L."/>
            <person name="Laidemitt M.R."/>
            <person name="Zhang S.M."/>
            <person name="Mutuku M."/>
            <person name="Mkoji G."/>
            <person name="Steinauer M."/>
            <person name="Loker E.S."/>
        </authorList>
    </citation>
    <scope>NUCLEOTIDE SEQUENCE</scope>
    <source>
        <strain evidence="5">KasaAsao</strain>
        <tissue evidence="5">Whole Snail</tissue>
    </source>
</reference>
<dbReference type="Pfam" id="PF00041">
    <property type="entry name" value="fn3"/>
    <property type="match status" value="1"/>
</dbReference>
<dbReference type="CDD" id="cd00063">
    <property type="entry name" value="FN3"/>
    <property type="match status" value="1"/>
</dbReference>
<gene>
    <name evidence="5" type="ORF">Bpfe_020370</name>
</gene>
<name>A0AAD8B9K9_BIOPF</name>
<keyword evidence="2" id="KW-0472">Membrane</keyword>
<dbReference type="InterPro" id="IPR036116">
    <property type="entry name" value="FN3_sf"/>
</dbReference>
<feature type="compositionally biased region" description="Basic and acidic residues" evidence="1">
    <location>
        <begin position="244"/>
        <end position="255"/>
    </location>
</feature>
<keyword evidence="2" id="KW-1133">Transmembrane helix</keyword>
<dbReference type="InterPro" id="IPR003961">
    <property type="entry name" value="FN3_dom"/>
</dbReference>
<dbReference type="InterPro" id="IPR013783">
    <property type="entry name" value="Ig-like_fold"/>
</dbReference>
<evidence type="ECO:0000256" key="2">
    <source>
        <dbReference type="SAM" id="Phobius"/>
    </source>
</evidence>
<dbReference type="Gene3D" id="2.60.40.10">
    <property type="entry name" value="Immunoglobulins"/>
    <property type="match status" value="1"/>
</dbReference>
<dbReference type="Proteomes" id="UP001233172">
    <property type="component" value="Unassembled WGS sequence"/>
</dbReference>
<organism evidence="5 6">
    <name type="scientific">Biomphalaria pfeifferi</name>
    <name type="common">Bloodfluke planorb</name>
    <name type="synonym">Freshwater snail</name>
    <dbReference type="NCBI Taxonomy" id="112525"/>
    <lineage>
        <taxon>Eukaryota</taxon>
        <taxon>Metazoa</taxon>
        <taxon>Spiralia</taxon>
        <taxon>Lophotrochozoa</taxon>
        <taxon>Mollusca</taxon>
        <taxon>Gastropoda</taxon>
        <taxon>Heterobranchia</taxon>
        <taxon>Euthyneura</taxon>
        <taxon>Panpulmonata</taxon>
        <taxon>Hygrophila</taxon>
        <taxon>Lymnaeoidea</taxon>
        <taxon>Planorbidae</taxon>
        <taxon>Biomphalaria</taxon>
    </lineage>
</organism>
<evidence type="ECO:0000313" key="5">
    <source>
        <dbReference type="EMBL" id="KAK0050152.1"/>
    </source>
</evidence>
<feature type="signal peptide" evidence="3">
    <location>
        <begin position="1"/>
        <end position="22"/>
    </location>
</feature>
<sequence length="413" mass="46669">MMLKELLLTFVLLDSIQTTVSAKYHGEECSENVRCEANTYCVLSFNNETRCLCPDDEYRSDRNQCVNIRTLVVEDVRTVKVTRNSVQLSWSSRNVNYVKAKTHIQFVGHGDLCKLANLTCEPGKSCVETPNKQYRCLCNDLQYWNKDRLCVPLTGLTVTEVQVKKVTSTSVQLSWSNRSIDKPSAAYSVSYRNKSYGAHPGGINITNLKPTEQYSFEIFVIIPNEANYKEKRGPGVSISAQTIAEDKDPNFEKKTPTLQTTTLPTETPSSSKQVLTHTTLANTASVDETSRPVPESTTLVSLISRGSELIQTKNVLNTAASELGKFKLNDSNSISLILFLLVTVSLSLLLVTSILINIILMYKRRKRHTRNRQNVYHTTNESHQETHQYFDTTHLNQSHYDEVTDLALKHYIN</sequence>
<evidence type="ECO:0000313" key="6">
    <source>
        <dbReference type="Proteomes" id="UP001233172"/>
    </source>
</evidence>
<feature type="region of interest" description="Disordered" evidence="1">
    <location>
        <begin position="241"/>
        <end position="270"/>
    </location>
</feature>
<comment type="caution">
    <text evidence="5">The sequence shown here is derived from an EMBL/GenBank/DDBJ whole genome shotgun (WGS) entry which is preliminary data.</text>
</comment>
<feature type="compositionally biased region" description="Low complexity" evidence="1">
    <location>
        <begin position="256"/>
        <end position="270"/>
    </location>
</feature>
<keyword evidence="6" id="KW-1185">Reference proteome</keyword>
<keyword evidence="2 5" id="KW-0812">Transmembrane</keyword>
<protein>
    <submittedName>
        <fullName evidence="5">Guadeloupe Resistance Complex single-pass transmembrane protein 2</fullName>
    </submittedName>
</protein>
<feature type="domain" description="Fibronectin type-III" evidence="4">
    <location>
        <begin position="155"/>
        <end position="229"/>
    </location>
</feature>
<feature type="transmembrane region" description="Helical" evidence="2">
    <location>
        <begin position="336"/>
        <end position="362"/>
    </location>
</feature>
<dbReference type="SMART" id="SM00060">
    <property type="entry name" value="FN3"/>
    <property type="match status" value="1"/>
</dbReference>
<reference evidence="5" key="1">
    <citation type="journal article" date="2023" name="PLoS Negl. Trop. Dis.">
        <title>A genome sequence for Biomphalaria pfeifferi, the major vector snail for the human-infecting parasite Schistosoma mansoni.</title>
        <authorList>
            <person name="Bu L."/>
            <person name="Lu L."/>
            <person name="Laidemitt M.R."/>
            <person name="Zhang S.M."/>
            <person name="Mutuku M."/>
            <person name="Mkoji G."/>
            <person name="Steinauer M."/>
            <person name="Loker E.S."/>
        </authorList>
    </citation>
    <scope>NUCLEOTIDE SEQUENCE</scope>
    <source>
        <strain evidence="5">KasaAsao</strain>
    </source>
</reference>
<dbReference type="SUPFAM" id="SSF49265">
    <property type="entry name" value="Fibronectin type III"/>
    <property type="match status" value="1"/>
</dbReference>
<accession>A0AAD8B9K9</accession>